<dbReference type="InterPro" id="IPR017867">
    <property type="entry name" value="Tyr_phospatase_low_mol_wt"/>
</dbReference>
<keyword evidence="3" id="KW-0904">Protein phosphatase</keyword>
<dbReference type="InterPro" id="IPR023485">
    <property type="entry name" value="Ptyr_pPase"/>
</dbReference>
<reference evidence="6 7" key="1">
    <citation type="submission" date="2020-08" db="EMBL/GenBank/DDBJ databases">
        <title>Sequencing the genomes of 1000 actinobacteria strains.</title>
        <authorList>
            <person name="Klenk H.-P."/>
        </authorList>
    </citation>
    <scope>NUCLEOTIDE SEQUENCE [LARGE SCALE GENOMIC DNA]</scope>
    <source>
        <strain evidence="6 7">DSM 11053</strain>
    </source>
</reference>
<dbReference type="PRINTS" id="PR00719">
    <property type="entry name" value="LMWPTPASE"/>
</dbReference>
<organism evidence="6 7">
    <name type="scientific">Microlunatus antarcticus</name>
    <dbReference type="NCBI Taxonomy" id="53388"/>
    <lineage>
        <taxon>Bacteria</taxon>
        <taxon>Bacillati</taxon>
        <taxon>Actinomycetota</taxon>
        <taxon>Actinomycetes</taxon>
        <taxon>Propionibacteriales</taxon>
        <taxon>Propionibacteriaceae</taxon>
        <taxon>Microlunatus</taxon>
    </lineage>
</organism>
<comment type="similarity">
    <text evidence="1">Belongs to the low molecular weight phosphotyrosine protein phosphatase family.</text>
</comment>
<sequence length="208" mass="22148">MISSPTSRTLTSTTPQSTTAAATRPFVVLCVCEGNICRSPVAAVLLRQVLGADVEVASAGTRAVVGAPVEPAMESLLRQRSPAGSGDFHARQLRPEHLRAADLVVTMTQRQRGKAAGLAPAVVRRTFTLRELARLLSEVGPEALAPGTVTERLRQAVPLAGARRHYVADPRDDDVADPYGRDRAAYVRAYDDIADAVDRVGEVLVGKS</sequence>
<dbReference type="SMART" id="SM00226">
    <property type="entry name" value="LMWPc"/>
    <property type="match status" value="1"/>
</dbReference>
<comment type="caution">
    <text evidence="6">The sequence shown here is derived from an EMBL/GenBank/DDBJ whole genome shotgun (WGS) entry which is preliminary data.</text>
</comment>
<gene>
    <name evidence="6" type="ORF">FHX39_003128</name>
</gene>
<proteinExistence type="inferred from homology"/>
<dbReference type="InterPro" id="IPR050438">
    <property type="entry name" value="LMW_PTPase"/>
</dbReference>
<evidence type="ECO:0000313" key="6">
    <source>
        <dbReference type="EMBL" id="MBB3328184.1"/>
    </source>
</evidence>
<keyword evidence="2 6" id="KW-0378">Hydrolase</keyword>
<dbReference type="InterPro" id="IPR036196">
    <property type="entry name" value="Ptyr_pPase_sf"/>
</dbReference>
<dbReference type="RefSeq" id="WP_198423429.1">
    <property type="nucleotide sequence ID" value="NZ_JACHZG010000001.1"/>
</dbReference>
<feature type="domain" description="Phosphotyrosine protein phosphatase I" evidence="5">
    <location>
        <begin position="26"/>
        <end position="203"/>
    </location>
</feature>
<evidence type="ECO:0000259" key="5">
    <source>
        <dbReference type="SMART" id="SM00226"/>
    </source>
</evidence>
<dbReference type="EC" id="3.1.3.48" evidence="6"/>
<dbReference type="PANTHER" id="PTHR11717">
    <property type="entry name" value="LOW MOLECULAR WEIGHT PROTEIN TYROSINE PHOSPHATASE"/>
    <property type="match status" value="1"/>
</dbReference>
<dbReference type="GO" id="GO:0004725">
    <property type="term" value="F:protein tyrosine phosphatase activity"/>
    <property type="evidence" value="ECO:0007669"/>
    <property type="project" value="UniProtKB-EC"/>
</dbReference>
<evidence type="ECO:0000313" key="7">
    <source>
        <dbReference type="Proteomes" id="UP000565572"/>
    </source>
</evidence>
<dbReference type="PANTHER" id="PTHR11717:SF31">
    <property type="entry name" value="LOW MOLECULAR WEIGHT PROTEIN-TYROSINE-PHOSPHATASE ETP-RELATED"/>
    <property type="match status" value="1"/>
</dbReference>
<keyword evidence="7" id="KW-1185">Reference proteome</keyword>
<evidence type="ECO:0000256" key="2">
    <source>
        <dbReference type="ARBA" id="ARBA00022801"/>
    </source>
</evidence>
<dbReference type="Pfam" id="PF01451">
    <property type="entry name" value="LMWPc"/>
    <property type="match status" value="1"/>
</dbReference>
<dbReference type="AlphaFoldDB" id="A0A7W5JXN6"/>
<accession>A0A7W5JXN6</accession>
<protein>
    <submittedName>
        <fullName evidence="6">Protein-tyrosine phosphatase</fullName>
        <ecNumber evidence="6">3.1.3.48</ecNumber>
    </submittedName>
</protein>
<dbReference type="SUPFAM" id="SSF52788">
    <property type="entry name" value="Phosphotyrosine protein phosphatases I"/>
    <property type="match status" value="1"/>
</dbReference>
<feature type="active site" description="Nucleophile" evidence="4">
    <location>
        <position position="32"/>
    </location>
</feature>
<dbReference type="Gene3D" id="3.40.50.2300">
    <property type="match status" value="1"/>
</dbReference>
<evidence type="ECO:0000256" key="4">
    <source>
        <dbReference type="PIRSR" id="PIRSR617867-1"/>
    </source>
</evidence>
<name>A0A7W5JXN6_9ACTN</name>
<dbReference type="Proteomes" id="UP000565572">
    <property type="component" value="Unassembled WGS sequence"/>
</dbReference>
<evidence type="ECO:0000256" key="1">
    <source>
        <dbReference type="ARBA" id="ARBA00011063"/>
    </source>
</evidence>
<evidence type="ECO:0000256" key="3">
    <source>
        <dbReference type="ARBA" id="ARBA00022912"/>
    </source>
</evidence>
<dbReference type="EMBL" id="JACHZG010000001">
    <property type="protein sequence ID" value="MBB3328184.1"/>
    <property type="molecule type" value="Genomic_DNA"/>
</dbReference>
<feature type="active site" evidence="4">
    <location>
        <position position="38"/>
    </location>
</feature>